<dbReference type="InterPro" id="IPR019076">
    <property type="entry name" value="Spore_lipoprot_YhcN/YlaJ-like"/>
</dbReference>
<dbReference type="GO" id="GO:0030435">
    <property type="term" value="P:sporulation resulting in formation of a cellular spore"/>
    <property type="evidence" value="ECO:0007669"/>
    <property type="project" value="InterPro"/>
</dbReference>
<feature type="compositionally biased region" description="Polar residues" evidence="1">
    <location>
        <begin position="32"/>
        <end position="50"/>
    </location>
</feature>
<dbReference type="PROSITE" id="PS51257">
    <property type="entry name" value="PROKAR_LIPOPROTEIN"/>
    <property type="match status" value="1"/>
</dbReference>
<dbReference type="RefSeq" id="WP_181730856.1">
    <property type="nucleotide sequence ID" value="NZ_JACEIR010000001.1"/>
</dbReference>
<dbReference type="Pfam" id="PF09580">
    <property type="entry name" value="Spore_YhcN_YlaJ"/>
    <property type="match status" value="1"/>
</dbReference>
<dbReference type="Proteomes" id="UP000633619">
    <property type="component" value="Unassembled WGS sequence"/>
</dbReference>
<feature type="region of interest" description="Disordered" evidence="1">
    <location>
        <begin position="160"/>
        <end position="185"/>
    </location>
</feature>
<name>A0A8I1ADQ9_THEIN</name>
<feature type="region of interest" description="Disordered" evidence="1">
    <location>
        <begin position="24"/>
        <end position="59"/>
    </location>
</feature>
<evidence type="ECO:0000313" key="2">
    <source>
        <dbReference type="EMBL" id="MBH8594183.1"/>
    </source>
</evidence>
<evidence type="ECO:0000256" key="1">
    <source>
        <dbReference type="SAM" id="MobiDB-lite"/>
    </source>
</evidence>
<proteinExistence type="predicted"/>
<keyword evidence="3" id="KW-1185">Reference proteome</keyword>
<protein>
    <submittedName>
        <fullName evidence="2">YhcN/YlaJ family sporulation lipoprotein</fullName>
    </submittedName>
</protein>
<dbReference type="EMBL" id="JAECVW010000001">
    <property type="protein sequence ID" value="MBH8594183.1"/>
    <property type="molecule type" value="Genomic_DNA"/>
</dbReference>
<accession>A0A8I1ADQ9</accession>
<dbReference type="InterPro" id="IPR014247">
    <property type="entry name" value="Spore_lipoprot_YhcN/YlaJ"/>
</dbReference>
<dbReference type="NCBIfam" id="TIGR02898">
    <property type="entry name" value="spore_YhcN_YlaJ"/>
    <property type="match status" value="1"/>
</dbReference>
<feature type="compositionally biased region" description="Basic and acidic residues" evidence="1">
    <location>
        <begin position="167"/>
        <end position="185"/>
    </location>
</feature>
<keyword evidence="2" id="KW-0449">Lipoprotein</keyword>
<reference evidence="2 3" key="1">
    <citation type="submission" date="2020-12" db="EMBL/GenBank/DDBJ databases">
        <title>WGS of Thermoactinomyces spp.</title>
        <authorList>
            <person name="Cheng K."/>
        </authorList>
    </citation>
    <scope>NUCLEOTIDE SEQUENCE [LARGE SCALE GENOMIC DNA]</scope>
    <source>
        <strain evidence="3">CICC 10671\DSM 43846</strain>
    </source>
</reference>
<gene>
    <name evidence="2" type="ORF">I8U20_02455</name>
</gene>
<comment type="caution">
    <text evidence="2">The sequence shown here is derived from an EMBL/GenBank/DDBJ whole genome shotgun (WGS) entry which is preliminary data.</text>
</comment>
<dbReference type="AlphaFoldDB" id="A0A8I1ADQ9"/>
<evidence type="ECO:0000313" key="3">
    <source>
        <dbReference type="Proteomes" id="UP000633619"/>
    </source>
</evidence>
<organism evidence="2 3">
    <name type="scientific">Thermoactinomyces intermedius</name>
    <dbReference type="NCBI Taxonomy" id="2024"/>
    <lineage>
        <taxon>Bacteria</taxon>
        <taxon>Bacillati</taxon>
        <taxon>Bacillota</taxon>
        <taxon>Bacilli</taxon>
        <taxon>Bacillales</taxon>
        <taxon>Thermoactinomycetaceae</taxon>
        <taxon>Thermoactinomyces</taxon>
    </lineage>
</organism>
<sequence length="185" mass="19919">MNTLLKTISGLAGIALILSACSQKNEPPADNASPSPNQPPQTVKVRQTAPNEKKDQSSQAVANRLVTIAQNVPNVKGASAIVLGKYTIVGVDLDPTLDRGRTGTIKYTVAQALKEDPQGANALVTADPDITQRIRELNEDLQNGRPVQGVMEELAEIAARIVPQPSRETEKNEQPPSKEDQQRLK</sequence>